<dbReference type="GO" id="GO:0046872">
    <property type="term" value="F:metal ion binding"/>
    <property type="evidence" value="ECO:0007669"/>
    <property type="project" value="UniProtKB-KW"/>
</dbReference>
<dbReference type="PANTHER" id="PTHR42738:SF7">
    <property type="entry name" value="HYDROXYMETHYLGLUTARYL-COA LYASE"/>
    <property type="match status" value="1"/>
</dbReference>
<dbReference type="NCBIfam" id="NF004283">
    <property type="entry name" value="PRK05692.1"/>
    <property type="match status" value="1"/>
</dbReference>
<keyword evidence="3 5" id="KW-0456">Lyase</keyword>
<dbReference type="RefSeq" id="WP_152661667.1">
    <property type="nucleotide sequence ID" value="NZ_CP036422.1"/>
</dbReference>
<dbReference type="Pfam" id="PF00682">
    <property type="entry name" value="HMGL-like"/>
    <property type="match status" value="1"/>
</dbReference>
<dbReference type="Gene3D" id="3.20.20.70">
    <property type="entry name" value="Aldolase class I"/>
    <property type="match status" value="1"/>
</dbReference>
<keyword evidence="6" id="KW-1185">Reference proteome</keyword>
<sequence>MVESVVFTDVGPRDGLQNQPRILTVGERLALIESIADAGVRNIEVGSFVSPRAVPAMAGTDELVGRLPTDDGVHYSALIPNRKGYELARDAGVRTVNMVLYSSEGMAQRNVKMSIAEAEDATAQILEMARNDGVSVVAAIATAFCCPFDGPTDPGVVKDIVRRFMATDIEQLVLADTIGAAHPLEVRSITADLVAEHGADRLGCHFHDTRAMGLALVFAALESGIYRFDASIGGLGGCPFAPGASGNVASEDVVMMLEQMGVDTGIDLEALLRASDLSEKLTGTAPGGRAKPWLGPWLEKQKA</sequence>
<dbReference type="Proteomes" id="UP000326287">
    <property type="component" value="Chromosome"/>
</dbReference>
<evidence type="ECO:0000256" key="2">
    <source>
        <dbReference type="ARBA" id="ARBA00022723"/>
    </source>
</evidence>
<evidence type="ECO:0000256" key="1">
    <source>
        <dbReference type="ARBA" id="ARBA00009405"/>
    </source>
</evidence>
<keyword evidence="2" id="KW-0479">Metal-binding</keyword>
<dbReference type="GO" id="GO:0046951">
    <property type="term" value="P:ketone body biosynthetic process"/>
    <property type="evidence" value="ECO:0007669"/>
    <property type="project" value="TreeGrafter"/>
</dbReference>
<evidence type="ECO:0000259" key="4">
    <source>
        <dbReference type="PROSITE" id="PS50991"/>
    </source>
</evidence>
<dbReference type="InterPro" id="IPR000891">
    <property type="entry name" value="PYR_CT"/>
</dbReference>
<organism evidence="5 6">
    <name type="scientific">Halioglobus maricola</name>
    <dbReference type="NCBI Taxonomy" id="2601894"/>
    <lineage>
        <taxon>Bacteria</taxon>
        <taxon>Pseudomonadati</taxon>
        <taxon>Pseudomonadota</taxon>
        <taxon>Gammaproteobacteria</taxon>
        <taxon>Cellvibrionales</taxon>
        <taxon>Halieaceae</taxon>
        <taxon>Halioglobus</taxon>
    </lineage>
</organism>
<evidence type="ECO:0000313" key="5">
    <source>
        <dbReference type="EMBL" id="QFU75560.1"/>
    </source>
</evidence>
<dbReference type="GO" id="GO:0006552">
    <property type="term" value="P:L-leucine catabolic process"/>
    <property type="evidence" value="ECO:0007669"/>
    <property type="project" value="TreeGrafter"/>
</dbReference>
<gene>
    <name evidence="5" type="ORF">EY643_07800</name>
</gene>
<dbReference type="PANTHER" id="PTHR42738">
    <property type="entry name" value="HYDROXYMETHYLGLUTARYL-COA LYASE"/>
    <property type="match status" value="1"/>
</dbReference>
<dbReference type="CDD" id="cd07938">
    <property type="entry name" value="DRE_TIM_HMGL"/>
    <property type="match status" value="1"/>
</dbReference>
<dbReference type="GO" id="GO:0004419">
    <property type="term" value="F:hydroxymethylglutaryl-CoA lyase activity"/>
    <property type="evidence" value="ECO:0007669"/>
    <property type="project" value="TreeGrafter"/>
</dbReference>
<evidence type="ECO:0000313" key="6">
    <source>
        <dbReference type="Proteomes" id="UP000326287"/>
    </source>
</evidence>
<feature type="domain" description="Pyruvate carboxyltransferase" evidence="4">
    <location>
        <begin position="5"/>
        <end position="272"/>
    </location>
</feature>
<accession>A0A5P9NIA9</accession>
<dbReference type="InterPro" id="IPR043594">
    <property type="entry name" value="HMGL"/>
</dbReference>
<evidence type="ECO:0000256" key="3">
    <source>
        <dbReference type="ARBA" id="ARBA00023239"/>
    </source>
</evidence>
<name>A0A5P9NIA9_9GAMM</name>
<dbReference type="InterPro" id="IPR013785">
    <property type="entry name" value="Aldolase_TIM"/>
</dbReference>
<proteinExistence type="inferred from homology"/>
<dbReference type="AlphaFoldDB" id="A0A5P9NIA9"/>
<dbReference type="EMBL" id="CP036422">
    <property type="protein sequence ID" value="QFU75560.1"/>
    <property type="molecule type" value="Genomic_DNA"/>
</dbReference>
<dbReference type="PROSITE" id="PS50991">
    <property type="entry name" value="PYR_CT"/>
    <property type="match status" value="1"/>
</dbReference>
<dbReference type="SUPFAM" id="SSF51569">
    <property type="entry name" value="Aldolase"/>
    <property type="match status" value="1"/>
</dbReference>
<dbReference type="KEGG" id="halc:EY643_07800"/>
<comment type="similarity">
    <text evidence="1">Belongs to the HMG-CoA lyase family.</text>
</comment>
<reference evidence="5 6" key="1">
    <citation type="submission" date="2019-02" db="EMBL/GenBank/DDBJ databases">
        <authorList>
            <person name="Li S.-H."/>
        </authorList>
    </citation>
    <scope>NUCLEOTIDE SEQUENCE [LARGE SCALE GENOMIC DNA]</scope>
    <source>
        <strain evidence="5 6">IMCC14385</strain>
    </source>
</reference>
<protein>
    <submittedName>
        <fullName evidence="5">Hydroxymethylglutaryl-CoA lyase</fullName>
    </submittedName>
</protein>
<dbReference type="OrthoDB" id="9784013at2"/>